<evidence type="ECO:0000313" key="2">
    <source>
        <dbReference type="EMBL" id="OWJ54398.1"/>
    </source>
</evidence>
<proteinExistence type="predicted"/>
<keyword evidence="2" id="KW-0378">Hydrolase</keyword>
<dbReference type="InterPro" id="IPR037482">
    <property type="entry name" value="ST1585_MBL-fold"/>
</dbReference>
<dbReference type="PANTHER" id="PTHR42951">
    <property type="entry name" value="METALLO-BETA-LACTAMASE DOMAIN-CONTAINING"/>
    <property type="match status" value="1"/>
</dbReference>
<dbReference type="InterPro" id="IPR036866">
    <property type="entry name" value="RibonucZ/Hydroxyglut_hydro"/>
</dbReference>
<dbReference type="InterPro" id="IPR001279">
    <property type="entry name" value="Metallo-B-lactamas"/>
</dbReference>
<feature type="domain" description="Metallo-beta-lactamase" evidence="1">
    <location>
        <begin position="40"/>
        <end position="245"/>
    </location>
</feature>
<dbReference type="Gene3D" id="3.60.15.10">
    <property type="entry name" value="Ribonuclease Z/Hydroxyacylglutathione hydrolase-like"/>
    <property type="match status" value="1"/>
</dbReference>
<dbReference type="AlphaFoldDB" id="A0A211YMX5"/>
<sequence length="327" mass="35906">MPLLLLFWGGSVQAMREQIDLGYSRLYVLDATPRDFGAEYIRVYIVDGGEQAVAVVETGPASVAESVAKAVAEIANGRQVEIILTHVHIDHGGGAGRVAGLLTEQGLQVAIWAHPRGAPHIVNPSKLWKASNEALGETALVYGEPEPAPSSAVHETRDGMELCLGQARLRIIHTPGHASHHQSILLEPAVGQGERILFPGDSAGMYDPSSQGLAPTTPPPLRLDMYRESLRRMIDEKPDRIAFTHIGLGPAQLLETHRWQVDIWEETVREALARGLDPEKTLEAILDRDPYTARLYQRLGGTPHGRRMILNSVLGFMDYVQRMQGSY</sequence>
<organism evidence="2 3">
    <name type="scientific">Pyrodictium delaneyi</name>
    <dbReference type="NCBI Taxonomy" id="1273541"/>
    <lineage>
        <taxon>Archaea</taxon>
        <taxon>Thermoproteota</taxon>
        <taxon>Thermoprotei</taxon>
        <taxon>Desulfurococcales</taxon>
        <taxon>Pyrodictiaceae</taxon>
        <taxon>Pyrodictium</taxon>
    </lineage>
</organism>
<dbReference type="GO" id="GO:0016787">
    <property type="term" value="F:hydrolase activity"/>
    <property type="evidence" value="ECO:0007669"/>
    <property type="project" value="UniProtKB-KW"/>
</dbReference>
<dbReference type="Pfam" id="PF00753">
    <property type="entry name" value="Lactamase_B"/>
    <property type="match status" value="1"/>
</dbReference>
<dbReference type="CDD" id="cd07726">
    <property type="entry name" value="ST1585-like_MBL-fold"/>
    <property type="match status" value="1"/>
</dbReference>
<evidence type="ECO:0000259" key="1">
    <source>
        <dbReference type="SMART" id="SM00849"/>
    </source>
</evidence>
<comment type="caution">
    <text evidence="2">The sequence shown here is derived from an EMBL/GenBank/DDBJ whole genome shotgun (WGS) entry which is preliminary data.</text>
</comment>
<dbReference type="PANTHER" id="PTHR42951:SF4">
    <property type="entry name" value="ACYL-COENZYME A THIOESTERASE MBLAC2"/>
    <property type="match status" value="1"/>
</dbReference>
<dbReference type="SUPFAM" id="SSF56281">
    <property type="entry name" value="Metallo-hydrolase/oxidoreductase"/>
    <property type="match status" value="1"/>
</dbReference>
<gene>
    <name evidence="2" type="ORF">Pdsh_07980</name>
</gene>
<protein>
    <submittedName>
        <fullName evidence="2">MBL fold metallo-hydrolase</fullName>
    </submittedName>
</protein>
<dbReference type="Proteomes" id="UP000196694">
    <property type="component" value="Unassembled WGS sequence"/>
</dbReference>
<name>A0A211YMX5_9CREN</name>
<dbReference type="InterPro" id="IPR050855">
    <property type="entry name" value="NDM-1-like"/>
</dbReference>
<dbReference type="SMART" id="SM00849">
    <property type="entry name" value="Lactamase_B"/>
    <property type="match status" value="1"/>
</dbReference>
<dbReference type="EMBL" id="NCQP01000006">
    <property type="protein sequence ID" value="OWJ54398.1"/>
    <property type="molecule type" value="Genomic_DNA"/>
</dbReference>
<keyword evidence="3" id="KW-1185">Reference proteome</keyword>
<reference evidence="2 3" key="1">
    <citation type="submission" date="2017-05" db="EMBL/GenBank/DDBJ databases">
        <title>The draft genome of the hyperthermophilic archaeon 'Pyrodictium delaneyi strain Hulk', an iron and nitrate reducer, reveals the capacity for sulfate reduction.</title>
        <authorList>
            <person name="Demey L.M."/>
            <person name="Miller C."/>
            <person name="Manzella M."/>
            <person name="Reguera G."/>
            <person name="Kashefi K."/>
        </authorList>
    </citation>
    <scope>NUCLEOTIDE SEQUENCE [LARGE SCALE GENOMIC DNA]</scope>
    <source>
        <strain evidence="2 3">Hulk</strain>
    </source>
</reference>
<evidence type="ECO:0000313" key="3">
    <source>
        <dbReference type="Proteomes" id="UP000196694"/>
    </source>
</evidence>
<accession>A0A211YMX5</accession>